<dbReference type="EMBL" id="CAJHJT010000023">
    <property type="protein sequence ID" value="CAD7002042.1"/>
    <property type="molecule type" value="Genomic_DNA"/>
</dbReference>
<evidence type="ECO:0000313" key="4">
    <source>
        <dbReference type="Proteomes" id="UP000606786"/>
    </source>
</evidence>
<sequence length="771" mass="87936">TIGDIPLIDELEAKWRRNSLTERTQNNIDINMENKNIKYKHLSGKQRQDNVQQDPYNNVLFKNSENFKQLLGQLQNYTYIDNNNNNNNVQNKQSTINTIKINGKGDGQHSTALNSQQQIPGQFCNENISNFIFKQQQYQQQQLLLANLHMKTILSRPEAQYLLLGLAKGEISKHGLLVQLSNPRLAQRDREAITAVLTFTSTQHTHGLQSQFAQAQNQQQFSFTNPMTHTFDSFSNNLNLFNDSNGKVDSIDGVPSKSGFTNSFHSMKSHSNHSDAGMYRNSNHGNNNSNMSINRRRSFPSKFTKVGHFVVPPTNETPNSSETDSQREQQPTHQRNRMMITQKRTVITILTMIKMMQITIVHRLTWKVRMMHIRHNFSSQLWCLPVAMSTSSNLFHYQAINGKGDGQHSTALNSQQQIPGQFCNENISNFIFKQQQYQQQQLLLANLHMKTILSRPEAQYLLLGLAKGEISKHGLLVQLSNPRLAQRDREAITAVLTFTSTQHTHGLQSQFAQAQNQQQFSFTNPMTHTFDSFSNNLNLFNDSNGKVDSIDGVPSKSGFTNSFHSMKSHSNHSDAGMYRNSNHGNNNSNMSINRRRSFPSKFTKVGHFVVPPTNETPNSSETDSQREQQPTHQRNRMMITQKRTVIAILTMIKMMQITIVHRLTWKVRMMHIRHNFSSQLWCLPVAMSTSSNLFQALKKSPVGVMAAGIFSTLAIVGTYRFAIRPILERRRREEAEAFAEYIFQQEKSKKTSSTLLASKSLSSLNLLDISL</sequence>
<gene>
    <name evidence="3" type="ORF">CCAP1982_LOCUS10530</name>
</gene>
<feature type="non-terminal residue" evidence="3">
    <location>
        <position position="1"/>
    </location>
</feature>
<keyword evidence="2" id="KW-0812">Transmembrane</keyword>
<comment type="caution">
    <text evidence="3">The sequence shown here is derived from an EMBL/GenBank/DDBJ whole genome shotgun (WGS) entry which is preliminary data.</text>
</comment>
<feature type="transmembrane region" description="Helical" evidence="2">
    <location>
        <begin position="644"/>
        <end position="665"/>
    </location>
</feature>
<organism evidence="3 4">
    <name type="scientific">Ceratitis capitata</name>
    <name type="common">Mediterranean fruit fly</name>
    <name type="synonym">Tephritis capitata</name>
    <dbReference type="NCBI Taxonomy" id="7213"/>
    <lineage>
        <taxon>Eukaryota</taxon>
        <taxon>Metazoa</taxon>
        <taxon>Ecdysozoa</taxon>
        <taxon>Arthropoda</taxon>
        <taxon>Hexapoda</taxon>
        <taxon>Insecta</taxon>
        <taxon>Pterygota</taxon>
        <taxon>Neoptera</taxon>
        <taxon>Endopterygota</taxon>
        <taxon>Diptera</taxon>
        <taxon>Brachycera</taxon>
        <taxon>Muscomorpha</taxon>
        <taxon>Tephritoidea</taxon>
        <taxon>Tephritidae</taxon>
        <taxon>Ceratitis</taxon>
        <taxon>Ceratitis</taxon>
    </lineage>
</organism>
<feature type="transmembrane region" description="Helical" evidence="2">
    <location>
        <begin position="702"/>
        <end position="722"/>
    </location>
</feature>
<feature type="region of interest" description="Disordered" evidence="1">
    <location>
        <begin position="608"/>
        <end position="634"/>
    </location>
</feature>
<name>A0A811USA9_CERCA</name>
<evidence type="ECO:0000256" key="1">
    <source>
        <dbReference type="SAM" id="MobiDB-lite"/>
    </source>
</evidence>
<evidence type="ECO:0000256" key="2">
    <source>
        <dbReference type="SAM" id="Phobius"/>
    </source>
</evidence>
<evidence type="ECO:0000313" key="3">
    <source>
        <dbReference type="EMBL" id="CAD7002042.1"/>
    </source>
</evidence>
<dbReference type="Proteomes" id="UP000606786">
    <property type="component" value="Unassembled WGS sequence"/>
</dbReference>
<feature type="region of interest" description="Disordered" evidence="1">
    <location>
        <begin position="309"/>
        <end position="335"/>
    </location>
</feature>
<dbReference type="AlphaFoldDB" id="A0A811USA9"/>
<feature type="compositionally biased region" description="Polar residues" evidence="1">
    <location>
        <begin position="314"/>
        <end position="333"/>
    </location>
</feature>
<keyword evidence="2" id="KW-1133">Transmembrane helix</keyword>
<accession>A0A811USA9</accession>
<reference evidence="3" key="1">
    <citation type="submission" date="2020-11" db="EMBL/GenBank/DDBJ databases">
        <authorList>
            <person name="Whitehead M."/>
        </authorList>
    </citation>
    <scope>NUCLEOTIDE SEQUENCE</scope>
    <source>
        <strain evidence="3">EGII</strain>
    </source>
</reference>
<protein>
    <submittedName>
        <fullName evidence="3">(Mediterranean fruit fly) hypothetical protein</fullName>
    </submittedName>
</protein>
<feature type="transmembrane region" description="Helical" evidence="2">
    <location>
        <begin position="346"/>
        <end position="366"/>
    </location>
</feature>
<keyword evidence="4" id="KW-1185">Reference proteome</keyword>
<dbReference type="OrthoDB" id="8916892at2759"/>
<feature type="compositionally biased region" description="Polar residues" evidence="1">
    <location>
        <begin position="613"/>
        <end position="632"/>
    </location>
</feature>
<keyword evidence="2" id="KW-0472">Membrane</keyword>
<proteinExistence type="predicted"/>